<dbReference type="RefSeq" id="WP_143853444.1">
    <property type="nucleotide sequence ID" value="NZ_CAXURC020000002.1"/>
</dbReference>
<evidence type="ECO:0000256" key="1">
    <source>
        <dbReference type="SAM" id="MobiDB-lite"/>
    </source>
</evidence>
<evidence type="ECO:0000313" key="2">
    <source>
        <dbReference type="EMBL" id="OYR23278.1"/>
    </source>
</evidence>
<feature type="region of interest" description="Disordered" evidence="1">
    <location>
        <begin position="36"/>
        <end position="67"/>
    </location>
</feature>
<keyword evidence="3" id="KW-1185">Reference proteome</keyword>
<reference evidence="2 3" key="1">
    <citation type="submission" date="2017-07" db="EMBL/GenBank/DDBJ databases">
        <title>Phylogenetic study on the rhizospheric bacterium Ochrobactrum sp. A44.</title>
        <authorList>
            <person name="Krzyzanowska D.M."/>
            <person name="Ossowicki A."/>
            <person name="Rajewska M."/>
            <person name="Maciag T."/>
            <person name="Kaczynski Z."/>
            <person name="Czerwicka M."/>
            <person name="Jafra S."/>
        </authorList>
    </citation>
    <scope>NUCLEOTIDE SEQUENCE [LARGE SCALE GENOMIC DNA]</scope>
    <source>
        <strain evidence="2 3">CCUG 30717</strain>
    </source>
</reference>
<proteinExistence type="predicted"/>
<dbReference type="EMBL" id="NNRM01000041">
    <property type="protein sequence ID" value="OYR23278.1"/>
    <property type="molecule type" value="Genomic_DNA"/>
</dbReference>
<organism evidence="2 3">
    <name type="scientific">Brucella pseudogrignonensis</name>
    <dbReference type="NCBI Taxonomy" id="419475"/>
    <lineage>
        <taxon>Bacteria</taxon>
        <taxon>Pseudomonadati</taxon>
        <taxon>Pseudomonadota</taxon>
        <taxon>Alphaproteobacteria</taxon>
        <taxon>Hyphomicrobiales</taxon>
        <taxon>Brucellaceae</taxon>
        <taxon>Brucella/Ochrobactrum group</taxon>
        <taxon>Brucella</taxon>
    </lineage>
</organism>
<dbReference type="Proteomes" id="UP000216188">
    <property type="component" value="Unassembled WGS sequence"/>
</dbReference>
<protein>
    <submittedName>
        <fullName evidence="2">Uncharacterized protein</fullName>
    </submittedName>
</protein>
<sequence length="67" mass="7454">MTKKPRLLEERVRDGLDTLPEPVDLPVDWLSCHDFPRPSLKSASGRAPESPCSQTDNTHLRTKGPSS</sequence>
<name>A0A256G899_9HYPH</name>
<evidence type="ECO:0000313" key="3">
    <source>
        <dbReference type="Proteomes" id="UP000216188"/>
    </source>
</evidence>
<comment type="caution">
    <text evidence="2">The sequence shown here is derived from an EMBL/GenBank/DDBJ whole genome shotgun (WGS) entry which is preliminary data.</text>
</comment>
<gene>
    <name evidence="2" type="ORF">CEV34_4024</name>
</gene>
<dbReference type="AlphaFoldDB" id="A0A256G899"/>
<accession>A0A256G899</accession>